<organism evidence="4">
    <name type="scientific">Echinostoma caproni</name>
    <dbReference type="NCBI Taxonomy" id="27848"/>
    <lineage>
        <taxon>Eukaryota</taxon>
        <taxon>Metazoa</taxon>
        <taxon>Spiralia</taxon>
        <taxon>Lophotrochozoa</taxon>
        <taxon>Platyhelminthes</taxon>
        <taxon>Trematoda</taxon>
        <taxon>Digenea</taxon>
        <taxon>Plagiorchiida</taxon>
        <taxon>Echinostomata</taxon>
        <taxon>Echinostomatoidea</taxon>
        <taxon>Echinostomatidae</taxon>
        <taxon>Echinostoma</taxon>
    </lineage>
</organism>
<reference evidence="4" key="1">
    <citation type="submission" date="2016-06" db="UniProtKB">
        <authorList>
            <consortium name="WormBaseParasite"/>
        </authorList>
    </citation>
    <scope>IDENTIFICATION</scope>
</reference>
<dbReference type="WBParaSite" id="ECPE_0001205701-mRNA-1">
    <property type="protein sequence ID" value="ECPE_0001205701-mRNA-1"/>
    <property type="gene ID" value="ECPE_0001205701"/>
</dbReference>
<reference evidence="2 3" key="2">
    <citation type="submission" date="2018-11" db="EMBL/GenBank/DDBJ databases">
        <authorList>
            <consortium name="Pathogen Informatics"/>
        </authorList>
    </citation>
    <scope>NUCLEOTIDE SEQUENCE [LARGE SCALE GENOMIC DNA]</scope>
    <source>
        <strain evidence="2 3">Egypt</strain>
    </source>
</reference>
<dbReference type="AlphaFoldDB" id="A0A183AYI7"/>
<feature type="region of interest" description="Disordered" evidence="1">
    <location>
        <begin position="104"/>
        <end position="125"/>
    </location>
</feature>
<feature type="region of interest" description="Disordered" evidence="1">
    <location>
        <begin position="1"/>
        <end position="90"/>
    </location>
</feature>
<protein>
    <submittedName>
        <fullName evidence="2 4">Uncharacterized protein</fullName>
    </submittedName>
</protein>
<evidence type="ECO:0000313" key="3">
    <source>
        <dbReference type="Proteomes" id="UP000272942"/>
    </source>
</evidence>
<keyword evidence="3" id="KW-1185">Reference proteome</keyword>
<name>A0A183AYI7_9TREM</name>
<evidence type="ECO:0000313" key="2">
    <source>
        <dbReference type="EMBL" id="VDP89240.1"/>
    </source>
</evidence>
<evidence type="ECO:0000256" key="1">
    <source>
        <dbReference type="SAM" id="MobiDB-lite"/>
    </source>
</evidence>
<evidence type="ECO:0000313" key="4">
    <source>
        <dbReference type="WBParaSite" id="ECPE_0001205701-mRNA-1"/>
    </source>
</evidence>
<dbReference type="Proteomes" id="UP000272942">
    <property type="component" value="Unassembled WGS sequence"/>
</dbReference>
<sequence length="125" mass="13480">MPGRSTGRGQTNLGLTRPAARAPPGLHLSTPAPGEATPANKHDEGQLTGQKTPLNGRRSGVPAASSRRWEKSSHFIGQLPSAQAGQPPVNKVLTRPRYACLVGRMRLRADPEKQTDNRRTSEQNN</sequence>
<dbReference type="EMBL" id="UZAN01051992">
    <property type="protein sequence ID" value="VDP89240.1"/>
    <property type="molecule type" value="Genomic_DNA"/>
</dbReference>
<gene>
    <name evidence="2" type="ORF">ECPE_LOCUS12022</name>
</gene>
<accession>A0A183AYI7</accession>
<feature type="compositionally biased region" description="Basic and acidic residues" evidence="1">
    <location>
        <begin position="107"/>
        <end position="125"/>
    </location>
</feature>
<proteinExistence type="predicted"/>